<organism evidence="9 10">
    <name type="scientific">ssRNA phage SRR6255733_3</name>
    <dbReference type="NCBI Taxonomy" id="2786499"/>
    <lineage>
        <taxon>Viruses</taxon>
        <taxon>Riboviria</taxon>
        <taxon>Orthornavirae</taxon>
        <taxon>Lenarviricota</taxon>
        <taxon>Leviviricetes</taxon>
        <taxon>Norzivirales</taxon>
        <taxon>Solspiviridae</taxon>
        <taxon>Hinehbovirus</taxon>
        <taxon>Hinehbovirus caenihabitans</taxon>
    </lineage>
</organism>
<evidence type="ECO:0000256" key="5">
    <source>
        <dbReference type="ARBA" id="ARBA00023104"/>
    </source>
</evidence>
<comment type="subcellular location">
    <subcellularLocation>
        <location evidence="1">Virion</location>
    </subcellularLocation>
</comment>
<protein>
    <submittedName>
        <fullName evidence="9">Maturation protein</fullName>
    </submittedName>
</protein>
<evidence type="ECO:0000256" key="4">
    <source>
        <dbReference type="ARBA" id="ARBA00022844"/>
    </source>
</evidence>
<dbReference type="RefSeq" id="YP_010770067.1">
    <property type="nucleotide sequence ID" value="NC_074153.1"/>
</dbReference>
<reference evidence="9" key="1">
    <citation type="submission" date="2020-09" db="EMBL/GenBank/DDBJ databases">
        <title>Leviviricetes taxonomy.</title>
        <authorList>
            <person name="Stockdale S.R."/>
            <person name="Callanan J."/>
            <person name="Adriaenssens E.M."/>
            <person name="Kuhn J.H."/>
            <person name="Rumnieks J."/>
            <person name="Shkoporov A."/>
            <person name="Draper L.A."/>
            <person name="Ross P."/>
            <person name="Hill C."/>
        </authorList>
    </citation>
    <scope>NUCLEOTIDE SEQUENCE</scope>
</reference>
<dbReference type="Proteomes" id="UP000682227">
    <property type="component" value="Segment"/>
</dbReference>
<keyword evidence="6" id="KW-1160">Virus entry into host cell</keyword>
<keyword evidence="10" id="KW-1185">Reference proteome</keyword>
<evidence type="ECO:0000256" key="2">
    <source>
        <dbReference type="ARBA" id="ARBA00022581"/>
    </source>
</evidence>
<name>A0A8S5L0U4_9VIRU</name>
<keyword evidence="3" id="KW-1161">Viral attachment to host cell</keyword>
<evidence type="ECO:0000256" key="6">
    <source>
        <dbReference type="ARBA" id="ARBA00023296"/>
    </source>
</evidence>
<accession>A0A8S5L0U4</accession>
<evidence type="ECO:0000256" key="1">
    <source>
        <dbReference type="ARBA" id="ARBA00004328"/>
    </source>
</evidence>
<comment type="similarity">
    <text evidence="7">Belongs to the Leviviricetes maturation protein family.</text>
</comment>
<keyword evidence="5" id="KW-1175">Viral attachment to host cell pilus</keyword>
<evidence type="ECO:0000313" key="9">
    <source>
        <dbReference type="EMBL" id="DAD50949.1"/>
    </source>
</evidence>
<dbReference type="GO" id="GO:0039666">
    <property type="term" value="P:virion attachment to host cell pilus"/>
    <property type="evidence" value="ECO:0007669"/>
    <property type="project" value="UniProtKB-KW"/>
</dbReference>
<evidence type="ECO:0000256" key="7">
    <source>
        <dbReference type="ARBA" id="ARBA00035110"/>
    </source>
</evidence>
<gene>
    <name evidence="9" type="primary">SRR6255733_3_1</name>
</gene>
<evidence type="ECO:0000256" key="3">
    <source>
        <dbReference type="ARBA" id="ARBA00022804"/>
    </source>
</evidence>
<dbReference type="Pfam" id="PF03863">
    <property type="entry name" value="Phage_mat-A"/>
    <property type="match status" value="1"/>
</dbReference>
<feature type="compositionally biased region" description="Polar residues" evidence="8">
    <location>
        <begin position="92"/>
        <end position="107"/>
    </location>
</feature>
<evidence type="ECO:0000313" key="10">
    <source>
        <dbReference type="Proteomes" id="UP000682227"/>
    </source>
</evidence>
<dbReference type="GeneID" id="80399269"/>
<proteinExistence type="inferred from homology"/>
<sequence>MSSRVRTTGPGFSFPFPSSIVRTTCAGVTSTVSSSTAGVEVGSLKVTTDVVTPKFRSRSSKGEIINNPFSSVLTEKSGSASGALNATFNGTCSGSSTRSETQTNWITGGSPPTGPWPALDSAISQARRLAGTQAAAGVAAPDVQGLVDLAELRKTLSMLRRPLGSLGSMITRIKNSKRYRRWLLQNPGKGFADFMSSEWLRYRYGILPLVFSIQGALKALNDGKRPLRVTSRGRASVSVSPETKVSSSTYSWSVATITGSRSAEVTCRAGILYEYQSDMGSRFGVGLQEVPAAAYELIPYSFVVDWFLNLGDFISAISPKVGVRELASWTTVTVKELYESEERSSPRVVPNWTISDNRLGTQTVRVTRVTRTPGVSVGVTYIPITFTGKKDWLHLADAVSLIYAQLRR</sequence>
<dbReference type="EMBL" id="BK013673">
    <property type="protein sequence ID" value="DAD50949.1"/>
    <property type="molecule type" value="Genomic_RNA"/>
</dbReference>
<feature type="region of interest" description="Disordered" evidence="8">
    <location>
        <begin position="92"/>
        <end position="119"/>
    </location>
</feature>
<dbReference type="GO" id="GO:0044423">
    <property type="term" value="C:virion component"/>
    <property type="evidence" value="ECO:0007669"/>
    <property type="project" value="UniProtKB-KW"/>
</dbReference>
<dbReference type="InterPro" id="IPR005563">
    <property type="entry name" value="A_protein"/>
</dbReference>
<keyword evidence="4" id="KW-0946">Virion</keyword>
<evidence type="ECO:0000256" key="8">
    <source>
        <dbReference type="SAM" id="MobiDB-lite"/>
    </source>
</evidence>
<keyword evidence="2" id="KW-0945">Host-virus interaction</keyword>
<dbReference type="KEGG" id="vg:80399269"/>